<dbReference type="Gene3D" id="3.30.460.10">
    <property type="entry name" value="Beta Polymerase, domain 2"/>
    <property type="match status" value="1"/>
</dbReference>
<dbReference type="RefSeq" id="WP_058063992.1">
    <property type="nucleotide sequence ID" value="NZ_JAMOHQ010000015.1"/>
</dbReference>
<evidence type="ECO:0000313" key="2">
    <source>
        <dbReference type="Proteomes" id="UP000237068"/>
    </source>
</evidence>
<gene>
    <name evidence="1" type="ORF">CXK91_06785</name>
</gene>
<dbReference type="OrthoDB" id="9799092at2"/>
<dbReference type="SUPFAM" id="SSF81301">
    <property type="entry name" value="Nucleotidyltransferase"/>
    <property type="match status" value="1"/>
</dbReference>
<accession>A0A2S4ASK5</accession>
<dbReference type="PANTHER" id="PTHR34822:SF1">
    <property type="entry name" value="GRPB FAMILY PROTEIN"/>
    <property type="match status" value="1"/>
</dbReference>
<name>A0A2S4ASK5_STUST</name>
<dbReference type="Proteomes" id="UP000237068">
    <property type="component" value="Unassembled WGS sequence"/>
</dbReference>
<proteinExistence type="predicted"/>
<sequence length="178" mass="20148">MTEEESLLAAIHEEVKLHAYQASWPRAYDLERDRLLSLFPGIFQDIQHIGSTAVPGLSAKPIIDILAGVESITIAERLALPLCTSGYTTSSEFNDSLQDRKWFMRWANGHRTHHLHLVVHDSCVWHERLGFRDALRASPALAARYASLKKALAAAHYKDREAYTDAKTDFIRTVLHKT</sequence>
<dbReference type="AlphaFoldDB" id="A0A2S4ASK5"/>
<evidence type="ECO:0000313" key="1">
    <source>
        <dbReference type="EMBL" id="POH84252.1"/>
    </source>
</evidence>
<dbReference type="InterPro" id="IPR007344">
    <property type="entry name" value="GrpB/CoaE"/>
</dbReference>
<dbReference type="Pfam" id="PF04229">
    <property type="entry name" value="GrpB"/>
    <property type="match status" value="1"/>
</dbReference>
<reference evidence="1 2" key="1">
    <citation type="submission" date="2018-01" db="EMBL/GenBank/DDBJ databases">
        <title>Denitrification phenotypes of diverse strains of Pseudomonas stutzeri.</title>
        <authorList>
            <person name="Milligan D.A."/>
            <person name="Bergaust L."/>
            <person name="Bakken L.R."/>
            <person name="Frostegard A."/>
        </authorList>
    </citation>
    <scope>NUCLEOTIDE SEQUENCE [LARGE SCALE GENOMIC DNA]</scope>
    <source>
        <strain evidence="1 2">24a13</strain>
    </source>
</reference>
<dbReference type="InterPro" id="IPR043519">
    <property type="entry name" value="NT_sf"/>
</dbReference>
<organism evidence="1 2">
    <name type="scientific">Stutzerimonas stutzeri</name>
    <name type="common">Pseudomonas stutzeri</name>
    <dbReference type="NCBI Taxonomy" id="316"/>
    <lineage>
        <taxon>Bacteria</taxon>
        <taxon>Pseudomonadati</taxon>
        <taxon>Pseudomonadota</taxon>
        <taxon>Gammaproteobacteria</taxon>
        <taxon>Pseudomonadales</taxon>
        <taxon>Pseudomonadaceae</taxon>
        <taxon>Stutzerimonas</taxon>
    </lineage>
</organism>
<protein>
    <submittedName>
        <fullName evidence="1">GrpB family protein</fullName>
    </submittedName>
</protein>
<dbReference type="EMBL" id="PPXG01000002">
    <property type="protein sequence ID" value="POH84252.1"/>
    <property type="molecule type" value="Genomic_DNA"/>
</dbReference>
<dbReference type="PANTHER" id="PTHR34822">
    <property type="entry name" value="GRPB DOMAIN PROTEIN (AFU_ORTHOLOGUE AFUA_1G01530)"/>
    <property type="match status" value="1"/>
</dbReference>
<comment type="caution">
    <text evidence="1">The sequence shown here is derived from an EMBL/GenBank/DDBJ whole genome shotgun (WGS) entry which is preliminary data.</text>
</comment>